<dbReference type="KEGG" id="rhoz:GXP67_27370"/>
<evidence type="ECO:0000256" key="3">
    <source>
        <dbReference type="PIRSR" id="PIRSR000443-1"/>
    </source>
</evidence>
<gene>
    <name evidence="5" type="primary">metX</name>
    <name evidence="2" type="synonym">metXA</name>
    <name evidence="5" type="ORF">GXP67_27370</name>
</gene>
<feature type="domain" description="AB hydrolase-1" evidence="4">
    <location>
        <begin position="41"/>
        <end position="323"/>
    </location>
</feature>
<keyword evidence="2 5" id="KW-0012">Acyltransferase</keyword>
<dbReference type="SUPFAM" id="SSF53474">
    <property type="entry name" value="alpha/beta-Hydrolases"/>
    <property type="match status" value="1"/>
</dbReference>
<feature type="binding site" evidence="2">
    <location>
        <position position="319"/>
    </location>
    <ligand>
        <name>substrate</name>
    </ligand>
</feature>
<keyword evidence="2" id="KW-0963">Cytoplasm</keyword>
<name>A0A6C0GPY1_9BACT</name>
<dbReference type="GO" id="GO:0009092">
    <property type="term" value="P:homoserine metabolic process"/>
    <property type="evidence" value="ECO:0007669"/>
    <property type="project" value="TreeGrafter"/>
</dbReference>
<sequence length="345" mass="38961">MEHKQLNVEQPFLLESGQVLSRVQIVYSIAGTPTAAQDNIIWICHALTANSNVADWWSGLVGEGKLFDPDRHCIICANILGSHYGTTGPLAMDLATQERYYHNFPAVSVRDMVGVHELLRKHLGIRKIHTCIGGSLGGQQALEWALIQPHLIENLVLIATNAQHSAWGIAFNESQRMAIQTDPTWKERRPDAGHAGMKTARSIALLSYRNYETYMKTQSSKDTDQTDNFPASSYQQYQGDKLVKRFNAFSYWILSKAMDSHHVGRGRGSVVQALQQVKSKTLVLGIRTDILFPVEEQKFLATHIPDAHYEEIESLYGHDGFLIEADQISQRYNEFVNDTFRISQY</sequence>
<dbReference type="InterPro" id="IPR008220">
    <property type="entry name" value="HAT_MetX-like"/>
</dbReference>
<evidence type="ECO:0000313" key="5">
    <source>
        <dbReference type="EMBL" id="QHT70101.1"/>
    </source>
</evidence>
<comment type="subcellular location">
    <subcellularLocation>
        <location evidence="2">Cytoplasm</location>
    </subcellularLocation>
</comment>
<dbReference type="RefSeq" id="WP_162446084.1">
    <property type="nucleotide sequence ID" value="NZ_CP048222.1"/>
</dbReference>
<dbReference type="NCBIfam" id="TIGR01392">
    <property type="entry name" value="homoserO_Ac_trn"/>
    <property type="match status" value="1"/>
</dbReference>
<dbReference type="GO" id="GO:0004414">
    <property type="term" value="F:homoserine O-acetyltransferase activity"/>
    <property type="evidence" value="ECO:0007669"/>
    <property type="project" value="UniProtKB-UniRule"/>
</dbReference>
<dbReference type="PANTHER" id="PTHR32268:SF11">
    <property type="entry name" value="HOMOSERINE O-ACETYLTRANSFERASE"/>
    <property type="match status" value="1"/>
</dbReference>
<dbReference type="EMBL" id="CP048222">
    <property type="protein sequence ID" value="QHT70101.1"/>
    <property type="molecule type" value="Genomic_DNA"/>
</dbReference>
<dbReference type="InterPro" id="IPR000073">
    <property type="entry name" value="AB_hydrolase_1"/>
</dbReference>
<evidence type="ECO:0000259" key="4">
    <source>
        <dbReference type="Pfam" id="PF00561"/>
    </source>
</evidence>
<proteinExistence type="inferred from homology"/>
<keyword evidence="2" id="KW-0486">Methionine biosynthesis</keyword>
<comment type="function">
    <text evidence="2">Transfers an acetyl group from acetyl-CoA to L-homoserine, forming acetyl-L-homoserine.</text>
</comment>
<feature type="active site" evidence="2 3">
    <location>
        <position position="289"/>
    </location>
</feature>
<dbReference type="Proteomes" id="UP000480178">
    <property type="component" value="Chromosome"/>
</dbReference>
<comment type="subunit">
    <text evidence="2">Homodimer.</text>
</comment>
<dbReference type="UniPathway" id="UPA00051">
    <property type="reaction ID" value="UER00074"/>
</dbReference>
<reference evidence="5 6" key="1">
    <citation type="submission" date="2020-01" db="EMBL/GenBank/DDBJ databases">
        <authorList>
            <person name="Kim M.K."/>
        </authorList>
    </citation>
    <scope>NUCLEOTIDE SEQUENCE [LARGE SCALE GENOMIC DNA]</scope>
    <source>
        <strain evidence="5 6">172606-1</strain>
    </source>
</reference>
<accession>A0A6C0GPY1</accession>
<keyword evidence="6" id="KW-1185">Reference proteome</keyword>
<organism evidence="5 6">
    <name type="scientific">Rhodocytophaga rosea</name>
    <dbReference type="NCBI Taxonomy" id="2704465"/>
    <lineage>
        <taxon>Bacteria</taxon>
        <taxon>Pseudomonadati</taxon>
        <taxon>Bacteroidota</taxon>
        <taxon>Cytophagia</taxon>
        <taxon>Cytophagales</taxon>
        <taxon>Rhodocytophagaceae</taxon>
        <taxon>Rhodocytophaga</taxon>
    </lineage>
</organism>
<dbReference type="Pfam" id="PF00561">
    <property type="entry name" value="Abhydrolase_1"/>
    <property type="match status" value="1"/>
</dbReference>
<evidence type="ECO:0000313" key="6">
    <source>
        <dbReference type="Proteomes" id="UP000480178"/>
    </source>
</evidence>
<feature type="binding site" evidence="2">
    <location>
        <position position="201"/>
    </location>
    <ligand>
        <name>substrate</name>
    </ligand>
</feature>
<evidence type="ECO:0000256" key="2">
    <source>
        <dbReference type="HAMAP-Rule" id="MF_00296"/>
    </source>
</evidence>
<dbReference type="InterPro" id="IPR029058">
    <property type="entry name" value="AB_hydrolase_fold"/>
</dbReference>
<dbReference type="EC" id="2.3.1.31" evidence="2"/>
<comment type="caution">
    <text evidence="2">Lacks conserved residue(s) required for the propagation of feature annotation.</text>
</comment>
<dbReference type="PANTHER" id="PTHR32268">
    <property type="entry name" value="HOMOSERINE O-ACETYLTRANSFERASE"/>
    <property type="match status" value="1"/>
</dbReference>
<dbReference type="Gene3D" id="3.40.50.1820">
    <property type="entry name" value="alpha/beta hydrolase"/>
    <property type="match status" value="1"/>
</dbReference>
<comment type="pathway">
    <text evidence="2">Amino-acid biosynthesis; L-methionine biosynthesis via de novo pathway; O-acetyl-L-homoserine from L-homoserine: step 1/1.</text>
</comment>
<feature type="active site" evidence="2 3">
    <location>
        <position position="318"/>
    </location>
</feature>
<keyword evidence="1 2" id="KW-0808">Transferase</keyword>
<keyword evidence="2" id="KW-0028">Amino-acid biosynthesis</keyword>
<comment type="similarity">
    <text evidence="2">Belongs to the AB hydrolase superfamily. MetX family.</text>
</comment>
<dbReference type="HAMAP" id="MF_00296">
    <property type="entry name" value="MetX_acyltransf"/>
    <property type="match status" value="1"/>
</dbReference>
<comment type="catalytic activity">
    <reaction evidence="2">
        <text>L-homoserine + acetyl-CoA = O-acetyl-L-homoserine + CoA</text>
        <dbReference type="Rhea" id="RHEA:13701"/>
        <dbReference type="ChEBI" id="CHEBI:57287"/>
        <dbReference type="ChEBI" id="CHEBI:57288"/>
        <dbReference type="ChEBI" id="CHEBI:57476"/>
        <dbReference type="ChEBI" id="CHEBI:57716"/>
        <dbReference type="EC" id="2.3.1.31"/>
    </reaction>
</comment>
<dbReference type="GO" id="GO:0005737">
    <property type="term" value="C:cytoplasm"/>
    <property type="evidence" value="ECO:0007669"/>
    <property type="project" value="UniProtKB-SubCell"/>
</dbReference>
<feature type="active site" description="Nucleophile" evidence="2 3">
    <location>
        <position position="135"/>
    </location>
</feature>
<dbReference type="PIRSF" id="PIRSF000443">
    <property type="entry name" value="Homoser_Ac_trans"/>
    <property type="match status" value="1"/>
</dbReference>
<dbReference type="GO" id="GO:0009086">
    <property type="term" value="P:methionine biosynthetic process"/>
    <property type="evidence" value="ECO:0007669"/>
    <property type="project" value="UniProtKB-UniRule"/>
</dbReference>
<evidence type="ECO:0000256" key="1">
    <source>
        <dbReference type="ARBA" id="ARBA00022679"/>
    </source>
</evidence>
<dbReference type="AlphaFoldDB" id="A0A6C0GPY1"/>
<protein>
    <recommendedName>
        <fullName evidence="2">Homoserine O-acetyltransferase</fullName>
        <shortName evidence="2">HAT</shortName>
        <ecNumber evidence="2">2.3.1.31</ecNumber>
    </recommendedName>
    <alternativeName>
        <fullName evidence="2">Homoserine transacetylase</fullName>
        <shortName evidence="2">HTA</shortName>
    </alternativeName>
</protein>